<evidence type="ECO:0000256" key="1">
    <source>
        <dbReference type="SAM" id="MobiDB-lite"/>
    </source>
</evidence>
<reference evidence="2 3" key="1">
    <citation type="journal article" date="2009" name="PLoS ONE">
        <title>The complete genome of Teredinibacter turnerae T7901: an intracellular endosymbiont of marine wood-boring bivalves (shipworms).</title>
        <authorList>
            <person name="Yang J.C."/>
            <person name="Madupu R."/>
            <person name="Durkin A.S."/>
            <person name="Ekborg N.A."/>
            <person name="Pedamallu C.S."/>
            <person name="Hostetler J.B."/>
            <person name="Radune D."/>
            <person name="Toms B.S."/>
            <person name="Henrissat B."/>
            <person name="Coutinho P.M."/>
            <person name="Schwarz S."/>
            <person name="Field L."/>
            <person name="Trindade-Silva A.E."/>
            <person name="Soares C.A.G."/>
            <person name="Elshahawi S."/>
            <person name="Hanora A."/>
            <person name="Schmidt E.W."/>
            <person name="Haygood M.G."/>
            <person name="Posfai J."/>
            <person name="Benner J."/>
            <person name="Madinger C."/>
            <person name="Nove J."/>
            <person name="Anton B."/>
            <person name="Chaudhary K."/>
            <person name="Foster J."/>
            <person name="Holman A."/>
            <person name="Kumar S."/>
            <person name="Lessard P.A."/>
            <person name="Luyten Y.A."/>
            <person name="Slatko B."/>
            <person name="Wood N."/>
            <person name="Wu B."/>
            <person name="Teplitski M."/>
            <person name="Mougous J.D."/>
            <person name="Ward N."/>
            <person name="Eisen J.A."/>
            <person name="Badger J.H."/>
            <person name="Distel D.L."/>
        </authorList>
    </citation>
    <scope>NUCLEOTIDE SEQUENCE [LARGE SCALE GENOMIC DNA]</scope>
    <source>
        <strain evidence="3">ATCC 39867 / T7901</strain>
    </source>
</reference>
<dbReference type="KEGG" id="ttu:TERTU_4240"/>
<gene>
    <name evidence="2" type="ordered locus">TERTU_4240</name>
</gene>
<dbReference type="OrthoDB" id="9985557at2"/>
<proteinExistence type="predicted"/>
<evidence type="ECO:0000313" key="2">
    <source>
        <dbReference type="EMBL" id="ACR13636.1"/>
    </source>
</evidence>
<name>C5BI65_TERTT</name>
<keyword evidence="3" id="KW-1185">Reference proteome</keyword>
<dbReference type="Proteomes" id="UP000009080">
    <property type="component" value="Chromosome"/>
</dbReference>
<sequence>MGLVIAADQASFSFDPNNLQDGDYAFKVTVTDSGEPALSDSEDSVLTIETPVEPTEEPSPEPTSAPTPLPSVEPSTAPTAEPTVVPSTTPSEEPTTAPTSPPAPTDASGTSGGGGSTSMWVLILLGLALGHRKIIR</sequence>
<feature type="region of interest" description="Disordered" evidence="1">
    <location>
        <begin position="33"/>
        <end position="117"/>
    </location>
</feature>
<accession>C5BI65</accession>
<dbReference type="AlphaFoldDB" id="C5BI65"/>
<feature type="compositionally biased region" description="Pro residues" evidence="1">
    <location>
        <begin position="60"/>
        <end position="71"/>
    </location>
</feature>
<organism evidence="2 3">
    <name type="scientific">Teredinibacter turnerae (strain ATCC 39867 / T7901)</name>
    <dbReference type="NCBI Taxonomy" id="377629"/>
    <lineage>
        <taxon>Bacteria</taxon>
        <taxon>Pseudomonadati</taxon>
        <taxon>Pseudomonadota</taxon>
        <taxon>Gammaproteobacteria</taxon>
        <taxon>Cellvibrionales</taxon>
        <taxon>Cellvibrionaceae</taxon>
        <taxon>Teredinibacter</taxon>
    </lineage>
</organism>
<evidence type="ECO:0000313" key="3">
    <source>
        <dbReference type="Proteomes" id="UP000009080"/>
    </source>
</evidence>
<dbReference type="eggNOG" id="ENOG5030IWJ">
    <property type="taxonomic scope" value="Bacteria"/>
</dbReference>
<dbReference type="EMBL" id="CP001614">
    <property type="protein sequence ID" value="ACR13636.1"/>
    <property type="molecule type" value="Genomic_DNA"/>
</dbReference>
<protein>
    <submittedName>
        <fullName evidence="2">Uncharacterized protein</fullName>
    </submittedName>
</protein>
<feature type="compositionally biased region" description="Low complexity" evidence="1">
    <location>
        <begin position="72"/>
        <end position="98"/>
    </location>
</feature>
<dbReference type="HOGENOM" id="CLU_1874441_0_0_6"/>